<gene>
    <name evidence="1" type="ORF">D9758_009621</name>
</gene>
<dbReference type="EMBL" id="JAACJM010000038">
    <property type="protein sequence ID" value="KAF5362625.1"/>
    <property type="molecule type" value="Genomic_DNA"/>
</dbReference>
<organism evidence="1 2">
    <name type="scientific">Tetrapyrgos nigripes</name>
    <dbReference type="NCBI Taxonomy" id="182062"/>
    <lineage>
        <taxon>Eukaryota</taxon>
        <taxon>Fungi</taxon>
        <taxon>Dikarya</taxon>
        <taxon>Basidiomycota</taxon>
        <taxon>Agaricomycotina</taxon>
        <taxon>Agaricomycetes</taxon>
        <taxon>Agaricomycetidae</taxon>
        <taxon>Agaricales</taxon>
        <taxon>Marasmiineae</taxon>
        <taxon>Marasmiaceae</taxon>
        <taxon>Tetrapyrgos</taxon>
    </lineage>
</organism>
<protein>
    <submittedName>
        <fullName evidence="1">Uncharacterized protein</fullName>
    </submittedName>
</protein>
<evidence type="ECO:0000313" key="1">
    <source>
        <dbReference type="EMBL" id="KAF5362625.1"/>
    </source>
</evidence>
<sequence>MKCLIHLIKLVASSLSWKLRTRPSQLPWPPSNHSWSLTEEGSLHDATTNADAEERRHKLNVNPSVSGVSIALTCLSTRTTKTSTNPRPVTLRLYYPSHNSLLPRPQIVSSPNMSQLPIFETPATPDNNLLDGNKTSSLLIPLAMSSRSAICHYLTNSSSAQSPAFFQLCPRRMRFPGASLAHSRLNYLPAAHQRGSSLYTLPNVPISLSPTEKPPSPTIDPASTIVTSETDVHSASFTEANTDGFNQESENAHSILANIQDFKSLQKTFSLLLKIICFLPWYILVSATSYYSLATSKLWLCPQLSDSSLPVLGVFIISPIELSVPLRIS</sequence>
<comment type="caution">
    <text evidence="1">The sequence shown here is derived from an EMBL/GenBank/DDBJ whole genome shotgun (WGS) entry which is preliminary data.</text>
</comment>
<accession>A0A8H5GD91</accession>
<name>A0A8H5GD91_9AGAR</name>
<proteinExistence type="predicted"/>
<keyword evidence="2" id="KW-1185">Reference proteome</keyword>
<evidence type="ECO:0000313" key="2">
    <source>
        <dbReference type="Proteomes" id="UP000559256"/>
    </source>
</evidence>
<reference evidence="1 2" key="1">
    <citation type="journal article" date="2020" name="ISME J.">
        <title>Uncovering the hidden diversity of litter-decomposition mechanisms in mushroom-forming fungi.</title>
        <authorList>
            <person name="Floudas D."/>
            <person name="Bentzer J."/>
            <person name="Ahren D."/>
            <person name="Johansson T."/>
            <person name="Persson P."/>
            <person name="Tunlid A."/>
        </authorList>
    </citation>
    <scope>NUCLEOTIDE SEQUENCE [LARGE SCALE GENOMIC DNA]</scope>
    <source>
        <strain evidence="1 2">CBS 291.85</strain>
    </source>
</reference>
<dbReference type="AlphaFoldDB" id="A0A8H5GD91"/>
<dbReference type="Proteomes" id="UP000559256">
    <property type="component" value="Unassembled WGS sequence"/>
</dbReference>